<proteinExistence type="predicted"/>
<sequence>MRNHVHVIYIYDIYIYAFDGILYLHWACIQQVFVYMGVDDRVFVPPSDVYMVRSTFFVTGGVFVPPPGNLPRRVPFYDIGGLKHICLDVCRFMTAEDLNTCASTCVVL</sequence>
<name>A0A843TMJ5_COLES</name>
<reference evidence="2" key="1">
    <citation type="submission" date="2017-07" db="EMBL/GenBank/DDBJ databases">
        <title>Taro Niue Genome Assembly and Annotation.</title>
        <authorList>
            <person name="Atibalentja N."/>
            <person name="Keating K."/>
            <person name="Fields C.J."/>
        </authorList>
    </citation>
    <scope>NUCLEOTIDE SEQUENCE</scope>
    <source>
        <strain evidence="2">Niue_2</strain>
        <tissue evidence="2">Leaf</tissue>
    </source>
</reference>
<keyword evidence="1" id="KW-0812">Transmembrane</keyword>
<dbReference type="EMBL" id="NMUH01000125">
    <property type="protein sequence ID" value="MQL72285.1"/>
    <property type="molecule type" value="Genomic_DNA"/>
</dbReference>
<keyword evidence="1" id="KW-1133">Transmembrane helix</keyword>
<gene>
    <name evidence="2" type="ORF">Taro_004605</name>
</gene>
<dbReference type="Proteomes" id="UP000652761">
    <property type="component" value="Unassembled WGS sequence"/>
</dbReference>
<feature type="transmembrane region" description="Helical" evidence="1">
    <location>
        <begin position="7"/>
        <end position="26"/>
    </location>
</feature>
<keyword evidence="3" id="KW-1185">Reference proteome</keyword>
<protein>
    <submittedName>
        <fullName evidence="2">Uncharacterized protein</fullName>
    </submittedName>
</protein>
<evidence type="ECO:0000313" key="3">
    <source>
        <dbReference type="Proteomes" id="UP000652761"/>
    </source>
</evidence>
<keyword evidence="1" id="KW-0472">Membrane</keyword>
<dbReference type="AlphaFoldDB" id="A0A843TMJ5"/>
<accession>A0A843TMJ5</accession>
<organism evidence="2 3">
    <name type="scientific">Colocasia esculenta</name>
    <name type="common">Wild taro</name>
    <name type="synonym">Arum esculentum</name>
    <dbReference type="NCBI Taxonomy" id="4460"/>
    <lineage>
        <taxon>Eukaryota</taxon>
        <taxon>Viridiplantae</taxon>
        <taxon>Streptophyta</taxon>
        <taxon>Embryophyta</taxon>
        <taxon>Tracheophyta</taxon>
        <taxon>Spermatophyta</taxon>
        <taxon>Magnoliopsida</taxon>
        <taxon>Liliopsida</taxon>
        <taxon>Araceae</taxon>
        <taxon>Aroideae</taxon>
        <taxon>Colocasieae</taxon>
        <taxon>Colocasia</taxon>
    </lineage>
</organism>
<comment type="caution">
    <text evidence="2">The sequence shown here is derived from an EMBL/GenBank/DDBJ whole genome shotgun (WGS) entry which is preliminary data.</text>
</comment>
<evidence type="ECO:0000313" key="2">
    <source>
        <dbReference type="EMBL" id="MQL72285.1"/>
    </source>
</evidence>
<evidence type="ECO:0000256" key="1">
    <source>
        <dbReference type="SAM" id="Phobius"/>
    </source>
</evidence>